<name>A0A553H4Y2_9PSED</name>
<evidence type="ECO:0000313" key="1">
    <source>
        <dbReference type="EMBL" id="TRX76786.1"/>
    </source>
</evidence>
<dbReference type="PIRSF" id="PIRSF029288">
    <property type="entry name" value="SciE_ImpE"/>
    <property type="match status" value="1"/>
</dbReference>
<keyword evidence="2" id="KW-1185">Reference proteome</keyword>
<organism evidence="1 2">
    <name type="scientific">Pseudomonas mangiferae</name>
    <dbReference type="NCBI Taxonomy" id="2593654"/>
    <lineage>
        <taxon>Bacteria</taxon>
        <taxon>Pseudomonadati</taxon>
        <taxon>Pseudomonadota</taxon>
        <taxon>Gammaproteobacteria</taxon>
        <taxon>Pseudomonadales</taxon>
        <taxon>Pseudomonadaceae</taxon>
        <taxon>Pseudomonas</taxon>
    </lineage>
</organism>
<dbReference type="SUPFAM" id="SSF144059">
    <property type="entry name" value="ImpE-like"/>
    <property type="match status" value="1"/>
</dbReference>
<reference evidence="1 2" key="1">
    <citation type="submission" date="2019-07" db="EMBL/GenBank/DDBJ databases">
        <title>Pseudomonas mangiferae sp. nov., isolated from bark of mango tree in Thailand.</title>
        <authorList>
            <person name="Srisuk N."/>
            <person name="Anurat P."/>
        </authorList>
    </citation>
    <scope>NUCLEOTIDE SEQUENCE [LARGE SCALE GENOMIC DNA]</scope>
    <source>
        <strain evidence="1 2">DMKU_BBB3-04</strain>
    </source>
</reference>
<dbReference type="InterPro" id="IPR011990">
    <property type="entry name" value="TPR-like_helical_dom_sf"/>
</dbReference>
<dbReference type="RefSeq" id="WP_143486526.1">
    <property type="nucleotide sequence ID" value="NZ_VJOY01000001.1"/>
</dbReference>
<dbReference type="Pfam" id="PF07024">
    <property type="entry name" value="ImpE"/>
    <property type="match status" value="1"/>
</dbReference>
<gene>
    <name evidence="1" type="ORF">FM069_01835</name>
</gene>
<dbReference type="OrthoDB" id="5416084at2"/>
<comment type="caution">
    <text evidence="1">The sequence shown here is derived from an EMBL/GenBank/DDBJ whole genome shotgun (WGS) entry which is preliminary data.</text>
</comment>
<proteinExistence type="predicted"/>
<sequence>MDSTSRPTLRHDLPLSEQLDALTADIRKSPGDAKLRTHLAQLCMVMGNWERAVSQLQTATQLDASTIPMAQTYREAIRCEVLRERVFTGEISAQTVGEPAPWFAQLAQSLTSRASGEAALADDLQAQAFEQADAVPFSIDGRDVAWLADADSRLGPVCEVILNGQYYWLPFERIQSLEIEEPVDLRDLVWVPATLTLSNEGKHPVLIPSRYPLSYRQENDRLALSSLTEWQPLGEDTWSGLGQRMLVSDQDDHPFLSVRSIRALGAAAERP</sequence>
<dbReference type="AlphaFoldDB" id="A0A553H4Y2"/>
<dbReference type="EMBL" id="VJOY01000001">
    <property type="protein sequence ID" value="TRX76786.1"/>
    <property type="molecule type" value="Genomic_DNA"/>
</dbReference>
<evidence type="ECO:0000313" key="2">
    <source>
        <dbReference type="Proteomes" id="UP000315235"/>
    </source>
</evidence>
<dbReference type="Proteomes" id="UP000315235">
    <property type="component" value="Unassembled WGS sequence"/>
</dbReference>
<accession>A0A553H4Y2</accession>
<protein>
    <submittedName>
        <fullName evidence="1">Virulence protein SciE type</fullName>
    </submittedName>
</protein>
<dbReference type="Gene3D" id="1.25.40.10">
    <property type="entry name" value="Tetratricopeptide repeat domain"/>
    <property type="match status" value="1"/>
</dbReference>
<dbReference type="InterPro" id="IPR009211">
    <property type="entry name" value="TagJ"/>
</dbReference>